<dbReference type="Proteomes" id="UP000265800">
    <property type="component" value="Unassembled WGS sequence"/>
</dbReference>
<dbReference type="InterPro" id="IPR014555">
    <property type="entry name" value="RecF-like"/>
</dbReference>
<keyword evidence="3" id="KW-1185">Reference proteome</keyword>
<dbReference type="Gene3D" id="3.40.50.300">
    <property type="entry name" value="P-loop containing nucleotide triphosphate hydrolases"/>
    <property type="match status" value="1"/>
</dbReference>
<accession>A0A399ETU6</accession>
<reference evidence="2 3" key="1">
    <citation type="submission" date="2018-08" db="EMBL/GenBank/DDBJ databases">
        <title>Meiothermus luteus KCTC 52599 genome sequencing project.</title>
        <authorList>
            <person name="Da Costa M.S."/>
            <person name="Albuquerque L."/>
            <person name="Raposo P."/>
            <person name="Froufe H.J.C."/>
            <person name="Barroso C.S."/>
            <person name="Egas C."/>
        </authorList>
    </citation>
    <scope>NUCLEOTIDE SEQUENCE [LARGE SCALE GENOMIC DNA]</scope>
    <source>
        <strain evidence="2 3">KCTC 52599</strain>
    </source>
</reference>
<dbReference type="PANTHER" id="PTHR32182">
    <property type="entry name" value="DNA REPLICATION AND REPAIR PROTEIN RECF"/>
    <property type="match status" value="1"/>
</dbReference>
<dbReference type="OrthoDB" id="9810873at2"/>
<dbReference type="Pfam" id="PF13304">
    <property type="entry name" value="AAA_21"/>
    <property type="match status" value="1"/>
</dbReference>
<name>A0A399ETU6_9DEIN</name>
<dbReference type="PANTHER" id="PTHR32182:SF22">
    <property type="entry name" value="ATP-DEPENDENT ENDONUCLEASE, OLD FAMILY-RELATED"/>
    <property type="match status" value="1"/>
</dbReference>
<evidence type="ECO:0000259" key="1">
    <source>
        <dbReference type="Pfam" id="PF13304"/>
    </source>
</evidence>
<proteinExistence type="predicted"/>
<evidence type="ECO:0000313" key="3">
    <source>
        <dbReference type="Proteomes" id="UP000265800"/>
    </source>
</evidence>
<sequence length="382" mass="42916">MPLTRLVVRNYKSLGKISLELGSLAVFVGPNGSGKSNVLDALRFVSDALSINLDYAIRERGGINEVRRRSSGRPNNFRIELHLALERWHAQYAFDIEAVRGYDYQIAREEVRVSSVEPVDTKEHFFVVERGFLKSSSPKLSAASSPQDLYLRAVSAEEGFKEVFEYLTRMTVYNPNPATIRNLQDPDAYPILRRDGSNLPGILRQMRATPERLERVQEFLSKIVPGVMKVEPVVLGPKETLHFFQRMDNKNDWRFYASSMSDGTLRALAVLVAAFQTSVTLAGVEEPEVALHPGSTFVLADALIEASDSRQILLTTHSPDLLDHEDIPPQSLFVVGMERGVTEVQPIPEAQKQLIKEKLFTAGELLRQRQLERPAAFQDALL</sequence>
<organism evidence="2 3">
    <name type="scientific">Meiothermus luteus</name>
    <dbReference type="NCBI Taxonomy" id="2026184"/>
    <lineage>
        <taxon>Bacteria</taxon>
        <taxon>Thermotogati</taxon>
        <taxon>Deinococcota</taxon>
        <taxon>Deinococci</taxon>
        <taxon>Thermales</taxon>
        <taxon>Thermaceae</taxon>
        <taxon>Meiothermus</taxon>
    </lineage>
</organism>
<dbReference type="GO" id="GO:0005524">
    <property type="term" value="F:ATP binding"/>
    <property type="evidence" value="ECO:0007669"/>
    <property type="project" value="InterPro"/>
</dbReference>
<protein>
    <submittedName>
        <fullName evidence="2">Chromosome partition protein Smc</fullName>
    </submittedName>
</protein>
<comment type="caution">
    <text evidence="2">The sequence shown here is derived from an EMBL/GenBank/DDBJ whole genome shotgun (WGS) entry which is preliminary data.</text>
</comment>
<dbReference type="InterPro" id="IPR027417">
    <property type="entry name" value="P-loop_NTPase"/>
</dbReference>
<dbReference type="RefSeq" id="WP_119359782.1">
    <property type="nucleotide sequence ID" value="NZ_QWKZ01000027.1"/>
</dbReference>
<dbReference type="SUPFAM" id="SSF52540">
    <property type="entry name" value="P-loop containing nucleoside triphosphate hydrolases"/>
    <property type="match status" value="1"/>
</dbReference>
<dbReference type="InterPro" id="IPR003959">
    <property type="entry name" value="ATPase_AAA_core"/>
</dbReference>
<dbReference type="EMBL" id="QWKZ01000027">
    <property type="protein sequence ID" value="RIH86916.1"/>
    <property type="molecule type" value="Genomic_DNA"/>
</dbReference>
<evidence type="ECO:0000313" key="2">
    <source>
        <dbReference type="EMBL" id="RIH86916.1"/>
    </source>
</evidence>
<dbReference type="PIRSF" id="PIRSF029347">
    <property type="entry name" value="RecF"/>
    <property type="match status" value="1"/>
</dbReference>
<gene>
    <name evidence="2" type="primary">smc_5</name>
    <name evidence="2" type="ORF">Mlute_01117</name>
</gene>
<feature type="domain" description="ATPase AAA-type core" evidence="1">
    <location>
        <begin position="24"/>
        <end position="323"/>
    </location>
</feature>
<dbReference type="GO" id="GO:0016887">
    <property type="term" value="F:ATP hydrolysis activity"/>
    <property type="evidence" value="ECO:0007669"/>
    <property type="project" value="InterPro"/>
</dbReference>
<dbReference type="GO" id="GO:0006302">
    <property type="term" value="P:double-strand break repair"/>
    <property type="evidence" value="ECO:0007669"/>
    <property type="project" value="TreeGrafter"/>
</dbReference>
<dbReference type="AlphaFoldDB" id="A0A399ETU6"/>
<dbReference type="GO" id="GO:0000731">
    <property type="term" value="P:DNA synthesis involved in DNA repair"/>
    <property type="evidence" value="ECO:0007669"/>
    <property type="project" value="TreeGrafter"/>
</dbReference>